<feature type="domain" description="DUF1707" evidence="2">
    <location>
        <begin position="13"/>
        <end position="65"/>
    </location>
</feature>
<dbReference type="PANTHER" id="PTHR40763:SF4">
    <property type="entry name" value="DUF1707 DOMAIN-CONTAINING PROTEIN"/>
    <property type="match status" value="1"/>
</dbReference>
<dbReference type="Proteomes" id="UP000236754">
    <property type="component" value="Unassembled WGS sequence"/>
</dbReference>
<reference evidence="3 4" key="1">
    <citation type="submission" date="2016-10" db="EMBL/GenBank/DDBJ databases">
        <authorList>
            <person name="de Groot N.N."/>
        </authorList>
    </citation>
    <scope>NUCLEOTIDE SEQUENCE [LARGE SCALE GENOMIC DNA]</scope>
    <source>
        <strain evidence="3 4">CGMCC 4.2023</strain>
    </source>
</reference>
<keyword evidence="4" id="KW-1185">Reference proteome</keyword>
<gene>
    <name evidence="3" type="ORF">SAMN05216223_10180</name>
</gene>
<dbReference type="AlphaFoldDB" id="A0A1H5SD62"/>
<protein>
    <recommendedName>
        <fullName evidence="2">DUF1707 domain-containing protein</fullName>
    </recommendedName>
</protein>
<proteinExistence type="predicted"/>
<dbReference type="EMBL" id="FNVU01000001">
    <property type="protein sequence ID" value="SEF48360.1"/>
    <property type="molecule type" value="Genomic_DNA"/>
</dbReference>
<evidence type="ECO:0000256" key="1">
    <source>
        <dbReference type="SAM" id="MobiDB-lite"/>
    </source>
</evidence>
<dbReference type="OrthoDB" id="3625082at2"/>
<evidence type="ECO:0000313" key="3">
    <source>
        <dbReference type="EMBL" id="SEF48360.1"/>
    </source>
</evidence>
<dbReference type="PANTHER" id="PTHR40763">
    <property type="entry name" value="MEMBRANE PROTEIN-RELATED"/>
    <property type="match status" value="1"/>
</dbReference>
<organism evidence="3 4">
    <name type="scientific">Actinacidiphila yanglinensis</name>
    <dbReference type="NCBI Taxonomy" id="310779"/>
    <lineage>
        <taxon>Bacteria</taxon>
        <taxon>Bacillati</taxon>
        <taxon>Actinomycetota</taxon>
        <taxon>Actinomycetes</taxon>
        <taxon>Kitasatosporales</taxon>
        <taxon>Streptomycetaceae</taxon>
        <taxon>Actinacidiphila</taxon>
    </lineage>
</organism>
<evidence type="ECO:0000313" key="4">
    <source>
        <dbReference type="Proteomes" id="UP000236754"/>
    </source>
</evidence>
<dbReference type="Pfam" id="PF08044">
    <property type="entry name" value="DUF1707"/>
    <property type="match status" value="1"/>
</dbReference>
<dbReference type="InterPro" id="IPR012551">
    <property type="entry name" value="DUF1707_SHOCT-like"/>
</dbReference>
<accession>A0A1H5SD62</accession>
<feature type="region of interest" description="Disordered" evidence="1">
    <location>
        <begin position="1"/>
        <end position="26"/>
    </location>
</feature>
<evidence type="ECO:0000259" key="2">
    <source>
        <dbReference type="Pfam" id="PF08044"/>
    </source>
</evidence>
<dbReference type="RefSeq" id="WP_103883524.1">
    <property type="nucleotide sequence ID" value="NZ_FNVU01000001.1"/>
</dbReference>
<sequence length="190" mass="20377">MTELPARARREEMRPSDRDREQVAEALREAAAEGRIDFAELDERISAAYGAKRYGQLDVLTRDLPAGGGPRPPAGRAGPGSRLAVAVFGGFARRGTWAVPRSMTALCLWGGGVIDLSEARFTGPETRIRVFAMWGRAKIVVPQDAEVYVHGMGLLGLFGRRASGPGVPGAPRIRVEGLALWGAVTTRRAG</sequence>
<name>A0A1H5SD62_9ACTN</name>